<name>A0A143PF26_LUTPR</name>
<keyword evidence="2" id="KW-0808">Transferase</keyword>
<gene>
    <name evidence="2" type="primary">yehU_1</name>
    <name evidence="2" type="ORF">LuPra_00282</name>
</gene>
<accession>A0A143PF26</accession>
<dbReference type="InterPro" id="IPR003594">
    <property type="entry name" value="HATPase_dom"/>
</dbReference>
<dbReference type="Proteomes" id="UP000076079">
    <property type="component" value="Chromosome"/>
</dbReference>
<evidence type="ECO:0000313" key="3">
    <source>
        <dbReference type="Proteomes" id="UP000076079"/>
    </source>
</evidence>
<dbReference type="Pfam" id="PF02518">
    <property type="entry name" value="HATPase_c"/>
    <property type="match status" value="1"/>
</dbReference>
<dbReference type="STRING" id="1855912.LuPra_00282"/>
<dbReference type="PANTHER" id="PTHR34220:SF7">
    <property type="entry name" value="SENSOR HISTIDINE KINASE YPDA"/>
    <property type="match status" value="1"/>
</dbReference>
<dbReference type="InterPro" id="IPR036890">
    <property type="entry name" value="HATPase_C_sf"/>
</dbReference>
<dbReference type="PROSITE" id="PS50109">
    <property type="entry name" value="HIS_KIN"/>
    <property type="match status" value="1"/>
</dbReference>
<evidence type="ECO:0000259" key="1">
    <source>
        <dbReference type="PROSITE" id="PS50109"/>
    </source>
</evidence>
<reference evidence="3" key="2">
    <citation type="submission" date="2016-04" db="EMBL/GenBank/DDBJ databases">
        <title>First Complete Genome Sequence of a Subdivision 6 Acidobacterium.</title>
        <authorList>
            <person name="Huang S."/>
            <person name="Vieira S."/>
            <person name="Bunk B."/>
            <person name="Riedel T."/>
            <person name="Sproeer C."/>
            <person name="Overmann J."/>
        </authorList>
    </citation>
    <scope>NUCLEOTIDE SEQUENCE [LARGE SCALE GENOMIC DNA]</scope>
    <source>
        <strain evidence="3">DSM 100886 HEG_-6_39</strain>
    </source>
</reference>
<dbReference type="PANTHER" id="PTHR34220">
    <property type="entry name" value="SENSOR HISTIDINE KINASE YPDA"/>
    <property type="match status" value="1"/>
</dbReference>
<dbReference type="InterPro" id="IPR050640">
    <property type="entry name" value="Bact_2-comp_sensor_kinase"/>
</dbReference>
<dbReference type="KEGG" id="abac:LuPra_00282"/>
<keyword evidence="3" id="KW-1185">Reference proteome</keyword>
<feature type="domain" description="Histidine kinase" evidence="1">
    <location>
        <begin position="1"/>
        <end position="100"/>
    </location>
</feature>
<dbReference type="SMART" id="SM00387">
    <property type="entry name" value="HATPase_c"/>
    <property type="match status" value="1"/>
</dbReference>
<protein>
    <submittedName>
        <fullName evidence="2">Sensor histidine kinase YehU</fullName>
        <ecNumber evidence="2">2.7.13.3</ecNumber>
    </submittedName>
</protein>
<reference evidence="2 3" key="1">
    <citation type="journal article" date="2016" name="Genome Announc.">
        <title>First Complete Genome Sequence of a Subdivision 6 Acidobacterium Strain.</title>
        <authorList>
            <person name="Huang S."/>
            <person name="Vieira S."/>
            <person name="Bunk B."/>
            <person name="Riedel T."/>
            <person name="Sproer C."/>
            <person name="Overmann J."/>
        </authorList>
    </citation>
    <scope>NUCLEOTIDE SEQUENCE [LARGE SCALE GENOMIC DNA]</scope>
    <source>
        <strain evidence="3">DSM 100886 HEG_-6_39</strain>
    </source>
</reference>
<dbReference type="AlphaFoldDB" id="A0A143PF26"/>
<dbReference type="EMBL" id="CP015136">
    <property type="protein sequence ID" value="AMY07115.1"/>
    <property type="molecule type" value="Genomic_DNA"/>
</dbReference>
<dbReference type="EC" id="2.7.13.3" evidence="2"/>
<evidence type="ECO:0000313" key="2">
    <source>
        <dbReference type="EMBL" id="AMY07115.1"/>
    </source>
</evidence>
<keyword evidence="2" id="KW-0418">Kinase</keyword>
<dbReference type="InterPro" id="IPR005467">
    <property type="entry name" value="His_kinase_dom"/>
</dbReference>
<dbReference type="SUPFAM" id="SSF55874">
    <property type="entry name" value="ATPase domain of HSP90 chaperone/DNA topoisomerase II/histidine kinase"/>
    <property type="match status" value="1"/>
</dbReference>
<sequence length="108" mass="11790">MPTLMLLPVVENAFRHGLARNAQKGRLEVNAARQPDALTISIADNGAGIPTDFDVDRQAGTGLRNVRDRLLHLYGQSAALEIRRGDQSGTVVTIHIPLRPEWQARATA</sequence>
<dbReference type="Gene3D" id="3.30.565.10">
    <property type="entry name" value="Histidine kinase-like ATPase, C-terminal domain"/>
    <property type="match status" value="1"/>
</dbReference>
<proteinExistence type="predicted"/>
<organism evidence="2 3">
    <name type="scientific">Luteitalea pratensis</name>
    <dbReference type="NCBI Taxonomy" id="1855912"/>
    <lineage>
        <taxon>Bacteria</taxon>
        <taxon>Pseudomonadati</taxon>
        <taxon>Acidobacteriota</taxon>
        <taxon>Vicinamibacteria</taxon>
        <taxon>Vicinamibacterales</taxon>
        <taxon>Vicinamibacteraceae</taxon>
        <taxon>Luteitalea</taxon>
    </lineage>
</organism>
<dbReference type="GO" id="GO:0004673">
    <property type="term" value="F:protein histidine kinase activity"/>
    <property type="evidence" value="ECO:0007669"/>
    <property type="project" value="UniProtKB-EC"/>
</dbReference>